<feature type="region of interest" description="Disordered" evidence="1">
    <location>
        <begin position="19"/>
        <end position="44"/>
    </location>
</feature>
<protein>
    <submittedName>
        <fullName evidence="3">Uncharacterized protein</fullName>
    </submittedName>
</protein>
<dbReference type="Proteomes" id="UP000887575">
    <property type="component" value="Unassembled WGS sequence"/>
</dbReference>
<feature type="compositionally biased region" description="Basic and acidic residues" evidence="1">
    <location>
        <begin position="65"/>
        <end position="108"/>
    </location>
</feature>
<feature type="compositionally biased region" description="Basic and acidic residues" evidence="1">
    <location>
        <begin position="124"/>
        <end position="133"/>
    </location>
</feature>
<dbReference type="AlphaFoldDB" id="A0AAF3EWY3"/>
<organism evidence="2 3">
    <name type="scientific">Mesorhabditis belari</name>
    <dbReference type="NCBI Taxonomy" id="2138241"/>
    <lineage>
        <taxon>Eukaryota</taxon>
        <taxon>Metazoa</taxon>
        <taxon>Ecdysozoa</taxon>
        <taxon>Nematoda</taxon>
        <taxon>Chromadorea</taxon>
        <taxon>Rhabditida</taxon>
        <taxon>Rhabditina</taxon>
        <taxon>Rhabditomorpha</taxon>
        <taxon>Rhabditoidea</taxon>
        <taxon>Rhabditidae</taxon>
        <taxon>Mesorhabditinae</taxon>
        <taxon>Mesorhabditis</taxon>
    </lineage>
</organism>
<name>A0AAF3EWY3_9BILA</name>
<accession>A0AAF3EWY3</accession>
<evidence type="ECO:0000256" key="1">
    <source>
        <dbReference type="SAM" id="MobiDB-lite"/>
    </source>
</evidence>
<feature type="compositionally biased region" description="Basic residues" evidence="1">
    <location>
        <begin position="19"/>
        <end position="29"/>
    </location>
</feature>
<evidence type="ECO:0000313" key="3">
    <source>
        <dbReference type="WBParaSite" id="MBELARI_LOCUS18703"/>
    </source>
</evidence>
<proteinExistence type="predicted"/>
<dbReference type="WBParaSite" id="MBELARI_LOCUS18703">
    <property type="protein sequence ID" value="MBELARI_LOCUS18703"/>
    <property type="gene ID" value="MBELARI_LOCUS18703"/>
</dbReference>
<evidence type="ECO:0000313" key="2">
    <source>
        <dbReference type="Proteomes" id="UP000887575"/>
    </source>
</evidence>
<feature type="region of interest" description="Disordered" evidence="1">
    <location>
        <begin position="65"/>
        <end position="133"/>
    </location>
</feature>
<keyword evidence="2" id="KW-1185">Reference proteome</keyword>
<reference evidence="3" key="1">
    <citation type="submission" date="2024-02" db="UniProtKB">
        <authorList>
            <consortium name="WormBaseParasite"/>
        </authorList>
    </citation>
    <scope>IDENTIFICATION</scope>
</reference>
<sequence>MFPNFQKCKERAVIHQKLKKIFSTKKPKNKDHPGGSADTESPKAKVNQNELFFLFFKWTQGVAEEKQEEGEGLHRPAGNDRRKYKLDLERVDDPLHPQIQDHHEKNDKPQPVPRNPIKRWTNQRQEDKLSSVS</sequence>